<dbReference type="EMBL" id="JAEUBD010001571">
    <property type="protein sequence ID" value="KAH3658797.1"/>
    <property type="molecule type" value="Genomic_DNA"/>
</dbReference>
<comment type="caution">
    <text evidence="1">The sequence shown here is derived from an EMBL/GenBank/DDBJ whole genome shotgun (WGS) entry which is preliminary data.</text>
</comment>
<proteinExistence type="predicted"/>
<name>A0A9P8NTB6_9ASCO</name>
<keyword evidence="2" id="KW-1185">Reference proteome</keyword>
<dbReference type="AlphaFoldDB" id="A0A9P8NTB6"/>
<evidence type="ECO:0000313" key="2">
    <source>
        <dbReference type="Proteomes" id="UP000788993"/>
    </source>
</evidence>
<protein>
    <submittedName>
        <fullName evidence="1">Uncharacterized protein</fullName>
    </submittedName>
</protein>
<reference evidence="1" key="2">
    <citation type="submission" date="2021-01" db="EMBL/GenBank/DDBJ databases">
        <authorList>
            <person name="Schikora-Tamarit M.A."/>
        </authorList>
    </citation>
    <scope>NUCLEOTIDE SEQUENCE</scope>
    <source>
        <strain evidence="1">NCAIM Y.01608</strain>
    </source>
</reference>
<gene>
    <name evidence="1" type="ORF">OGATHE_006523</name>
</gene>
<reference evidence="1" key="1">
    <citation type="journal article" date="2021" name="Open Biol.">
        <title>Shared evolutionary footprints suggest mitochondrial oxidative damage underlies multiple complex I losses in fungi.</title>
        <authorList>
            <person name="Schikora-Tamarit M.A."/>
            <person name="Marcet-Houben M."/>
            <person name="Nosek J."/>
            <person name="Gabaldon T."/>
        </authorList>
    </citation>
    <scope>NUCLEOTIDE SEQUENCE</scope>
    <source>
        <strain evidence="1">NCAIM Y.01608</strain>
    </source>
</reference>
<organism evidence="1 2">
    <name type="scientific">Ogataea polymorpha</name>
    <dbReference type="NCBI Taxonomy" id="460523"/>
    <lineage>
        <taxon>Eukaryota</taxon>
        <taxon>Fungi</taxon>
        <taxon>Dikarya</taxon>
        <taxon>Ascomycota</taxon>
        <taxon>Saccharomycotina</taxon>
        <taxon>Pichiomycetes</taxon>
        <taxon>Pichiales</taxon>
        <taxon>Pichiaceae</taxon>
        <taxon>Ogataea</taxon>
    </lineage>
</organism>
<sequence length="155" mass="17251">MLENIENFCGADLSSFCLLSIIITVRLLPRTPELETVSSDSWLAGTTASPQMLNTPRPVINWLIHLTHHFRFTEAPNGIKTLLGVSDFDSSRELWICGLVQQDFTTVHADALADFLDPGHKTNVEHRLGKLNMAEVSRTLLHVLRACLASEISID</sequence>
<evidence type="ECO:0000313" key="1">
    <source>
        <dbReference type="EMBL" id="KAH3658797.1"/>
    </source>
</evidence>
<dbReference type="Proteomes" id="UP000788993">
    <property type="component" value="Unassembled WGS sequence"/>
</dbReference>
<accession>A0A9P8NTB6</accession>